<sequence length="79" mass="8825">MLARHADQATLALFDRELDGAYVEALGSGSPEPMRAVVGRWWTVAQMAEHGPAADRRFVSREQFAAQWERRNGRPFPGA</sequence>
<dbReference type="Proteomes" id="UP000677913">
    <property type="component" value="Unassembled WGS sequence"/>
</dbReference>
<keyword evidence="2" id="KW-1185">Reference proteome</keyword>
<evidence type="ECO:0000313" key="1">
    <source>
        <dbReference type="EMBL" id="MBS2966459.1"/>
    </source>
</evidence>
<accession>A0A8J8BH58</accession>
<dbReference type="Pfam" id="PF19760">
    <property type="entry name" value="DUF6247"/>
    <property type="match status" value="1"/>
</dbReference>
<dbReference type="EMBL" id="JAGSXH010000152">
    <property type="protein sequence ID" value="MBS2966459.1"/>
    <property type="molecule type" value="Genomic_DNA"/>
</dbReference>
<dbReference type="InterPro" id="IPR046214">
    <property type="entry name" value="DUF6247"/>
</dbReference>
<organism evidence="1 2">
    <name type="scientific">Actinocrinis puniceicyclus</name>
    <dbReference type="NCBI Taxonomy" id="977794"/>
    <lineage>
        <taxon>Bacteria</taxon>
        <taxon>Bacillati</taxon>
        <taxon>Actinomycetota</taxon>
        <taxon>Actinomycetes</taxon>
        <taxon>Catenulisporales</taxon>
        <taxon>Actinospicaceae</taxon>
        <taxon>Actinocrinis</taxon>
    </lineage>
</organism>
<evidence type="ECO:0000313" key="2">
    <source>
        <dbReference type="Proteomes" id="UP000677913"/>
    </source>
</evidence>
<dbReference type="AlphaFoldDB" id="A0A8J8BH58"/>
<gene>
    <name evidence="1" type="ORF">KGA66_25685</name>
</gene>
<comment type="caution">
    <text evidence="1">The sequence shown here is derived from an EMBL/GenBank/DDBJ whole genome shotgun (WGS) entry which is preliminary data.</text>
</comment>
<protein>
    <submittedName>
        <fullName evidence="1">Uncharacterized protein</fullName>
    </submittedName>
</protein>
<reference evidence="1" key="1">
    <citation type="submission" date="2021-04" db="EMBL/GenBank/DDBJ databases">
        <title>Genome based classification of Actinospica acidithermotolerans sp. nov., an actinobacterium isolated from an Indonesian hot spring.</title>
        <authorList>
            <person name="Kusuma A.B."/>
            <person name="Putra K.E."/>
            <person name="Nafisah S."/>
            <person name="Loh J."/>
            <person name="Nouioui I."/>
            <person name="Goodfellow M."/>
        </authorList>
    </citation>
    <scope>NUCLEOTIDE SEQUENCE</scope>
    <source>
        <strain evidence="1">DSM 45618</strain>
    </source>
</reference>
<name>A0A8J8BH58_9ACTN</name>
<proteinExistence type="predicted"/>